<name>A0A495JV20_9ACTN</name>
<sequence>MATDKRTQDWYVQAAVTGAPPLSTAVMDRLRSLIGADSDTYNAEPGAEVRALNAPTAIAEPAEPRQAAA</sequence>
<dbReference type="AlphaFoldDB" id="A0A495JV20"/>
<evidence type="ECO:0000313" key="1">
    <source>
        <dbReference type="EMBL" id="RKR92866.1"/>
    </source>
</evidence>
<dbReference type="Proteomes" id="UP000277671">
    <property type="component" value="Unassembled WGS sequence"/>
</dbReference>
<comment type="caution">
    <text evidence="1">The sequence shown here is derived from an EMBL/GenBank/DDBJ whole genome shotgun (WGS) entry which is preliminary data.</text>
</comment>
<protein>
    <submittedName>
        <fullName evidence="1">Uncharacterized protein</fullName>
    </submittedName>
</protein>
<dbReference type="RefSeq" id="WP_121160803.1">
    <property type="nucleotide sequence ID" value="NZ_RBKT01000001.1"/>
</dbReference>
<dbReference type="EMBL" id="RBKT01000001">
    <property type="protein sequence ID" value="RKR92866.1"/>
    <property type="molecule type" value="Genomic_DNA"/>
</dbReference>
<keyword evidence="2" id="KW-1185">Reference proteome</keyword>
<organism evidence="1 2">
    <name type="scientific">Micromonospora pisi</name>
    <dbReference type="NCBI Taxonomy" id="589240"/>
    <lineage>
        <taxon>Bacteria</taxon>
        <taxon>Bacillati</taxon>
        <taxon>Actinomycetota</taxon>
        <taxon>Actinomycetes</taxon>
        <taxon>Micromonosporales</taxon>
        <taxon>Micromonosporaceae</taxon>
        <taxon>Micromonospora</taxon>
    </lineage>
</organism>
<gene>
    <name evidence="1" type="ORF">BDK92_7348</name>
</gene>
<evidence type="ECO:0000313" key="2">
    <source>
        <dbReference type="Proteomes" id="UP000277671"/>
    </source>
</evidence>
<accession>A0A495JV20</accession>
<reference evidence="1 2" key="1">
    <citation type="submission" date="2018-10" db="EMBL/GenBank/DDBJ databases">
        <title>Sequencing the genomes of 1000 actinobacteria strains.</title>
        <authorList>
            <person name="Klenk H.-P."/>
        </authorList>
    </citation>
    <scope>NUCLEOTIDE SEQUENCE [LARGE SCALE GENOMIC DNA]</scope>
    <source>
        <strain evidence="1 2">DSM 45175</strain>
    </source>
</reference>
<proteinExistence type="predicted"/>